<keyword evidence="5" id="KW-0156">Chromatin regulator</keyword>
<evidence type="ECO:0000259" key="11">
    <source>
        <dbReference type="PROSITE" id="PS50157"/>
    </source>
</evidence>
<keyword evidence="3" id="KW-0678">Repressor</keyword>
<evidence type="ECO:0000256" key="4">
    <source>
        <dbReference type="ARBA" id="ARBA00022801"/>
    </source>
</evidence>
<dbReference type="InterPro" id="IPR013087">
    <property type="entry name" value="Znf_C2H2_type"/>
</dbReference>
<feature type="compositionally biased region" description="Polar residues" evidence="10">
    <location>
        <begin position="317"/>
        <end position="332"/>
    </location>
</feature>
<keyword evidence="13" id="KW-1185">Reference proteome</keyword>
<keyword evidence="4" id="KW-0378">Hydrolase</keyword>
<name>A0A4S4EK77_CAMSN</name>
<keyword evidence="9" id="KW-0479">Metal-binding</keyword>
<sequence>MFMNVLKYISLYFALKIADRSFSKLLRCVEVKAGQPLKVTPQLGKVIHISQGALGEGKKEKGNDLIPLRVKINGEKFVVGSLSAENFPQVAFDLVFEKDFELSHDWKNGSVYFCGYSADNPFVYPSNSFLIMLNFMQSDDSSDDEDIPLPLTENGKIESKVEEVKPDASKGKAAKPESSAKPKVTVVEPKKDDESDDDDSDDSFEDDSDDEDMMGASDDIGDSDDDDTEDDDSEDEDDETPKKAGPAKKRATESATKTPVPAKKAKLDTPQKTGGKKGGGHTATPHPSKQVGKTNATANSNKSNEKSPKSEAKVSCKSCSKTFNSDNALQSHTKAKHDGK</sequence>
<dbReference type="FunFam" id="2.60.120.340:FF:000004">
    <property type="entry name" value="Histone deacetylase HDT1"/>
    <property type="match status" value="1"/>
</dbReference>
<dbReference type="InterPro" id="IPR041232">
    <property type="entry name" value="NPL"/>
</dbReference>
<evidence type="ECO:0000313" key="12">
    <source>
        <dbReference type="EMBL" id="THG16978.1"/>
    </source>
</evidence>
<evidence type="ECO:0000256" key="5">
    <source>
        <dbReference type="ARBA" id="ARBA00022853"/>
    </source>
</evidence>
<feature type="domain" description="C2H2-type" evidence="11">
    <location>
        <begin position="314"/>
        <end position="340"/>
    </location>
</feature>
<evidence type="ECO:0000256" key="9">
    <source>
        <dbReference type="PROSITE-ProRule" id="PRU00042"/>
    </source>
</evidence>
<keyword evidence="9" id="KW-0862">Zinc</keyword>
<dbReference type="GO" id="GO:0005730">
    <property type="term" value="C:nucleolus"/>
    <property type="evidence" value="ECO:0007669"/>
    <property type="project" value="UniProtKB-SubCell"/>
</dbReference>
<dbReference type="SMR" id="A0A4S4EK77"/>
<reference evidence="12 13" key="1">
    <citation type="journal article" date="2018" name="Proc. Natl. Acad. Sci. U.S.A.">
        <title>Draft genome sequence of Camellia sinensis var. sinensis provides insights into the evolution of the tea genome and tea quality.</title>
        <authorList>
            <person name="Wei C."/>
            <person name="Yang H."/>
            <person name="Wang S."/>
            <person name="Zhao J."/>
            <person name="Liu C."/>
            <person name="Gao L."/>
            <person name="Xia E."/>
            <person name="Lu Y."/>
            <person name="Tai Y."/>
            <person name="She G."/>
            <person name="Sun J."/>
            <person name="Cao H."/>
            <person name="Tong W."/>
            <person name="Gao Q."/>
            <person name="Li Y."/>
            <person name="Deng W."/>
            <person name="Jiang X."/>
            <person name="Wang W."/>
            <person name="Chen Q."/>
            <person name="Zhang S."/>
            <person name="Li H."/>
            <person name="Wu J."/>
            <person name="Wang P."/>
            <person name="Li P."/>
            <person name="Shi C."/>
            <person name="Zheng F."/>
            <person name="Jian J."/>
            <person name="Huang B."/>
            <person name="Shan D."/>
            <person name="Shi M."/>
            <person name="Fang C."/>
            <person name="Yue Y."/>
            <person name="Li F."/>
            <person name="Li D."/>
            <person name="Wei S."/>
            <person name="Han B."/>
            <person name="Jiang C."/>
            <person name="Yin Y."/>
            <person name="Xia T."/>
            <person name="Zhang Z."/>
            <person name="Bennetzen J.L."/>
            <person name="Zhao S."/>
            <person name="Wan X."/>
        </authorList>
    </citation>
    <scope>NUCLEOTIDE SEQUENCE [LARGE SCALE GENOMIC DNA]</scope>
    <source>
        <strain evidence="13">cv. Shuchazao</strain>
        <tissue evidence="12">Leaf</tissue>
    </source>
</reference>
<comment type="caution">
    <text evidence="12">The sequence shown here is derived from an EMBL/GenBank/DDBJ whole genome shotgun (WGS) entry which is preliminary data.</text>
</comment>
<protein>
    <recommendedName>
        <fullName evidence="11">C2H2-type domain-containing protein</fullName>
    </recommendedName>
</protein>
<comment type="subcellular location">
    <subcellularLocation>
        <location evidence="1">Nucleus</location>
        <location evidence="1">Nucleolus</location>
    </subcellularLocation>
</comment>
<evidence type="ECO:0000256" key="1">
    <source>
        <dbReference type="ARBA" id="ARBA00004604"/>
    </source>
</evidence>
<dbReference type="GO" id="GO:0006325">
    <property type="term" value="P:chromatin organization"/>
    <property type="evidence" value="ECO:0007669"/>
    <property type="project" value="UniProtKB-KW"/>
</dbReference>
<keyword evidence="8" id="KW-0539">Nucleus</keyword>
<evidence type="ECO:0000256" key="7">
    <source>
        <dbReference type="ARBA" id="ARBA00023163"/>
    </source>
</evidence>
<dbReference type="Gene3D" id="2.60.120.340">
    <property type="entry name" value="Nucleoplasmin core domain"/>
    <property type="match status" value="1"/>
</dbReference>
<keyword evidence="7" id="KW-0804">Transcription</keyword>
<evidence type="ECO:0000256" key="6">
    <source>
        <dbReference type="ARBA" id="ARBA00023015"/>
    </source>
</evidence>
<evidence type="ECO:0000256" key="3">
    <source>
        <dbReference type="ARBA" id="ARBA00022491"/>
    </source>
</evidence>
<organism evidence="12 13">
    <name type="scientific">Camellia sinensis var. sinensis</name>
    <name type="common">China tea</name>
    <dbReference type="NCBI Taxonomy" id="542762"/>
    <lineage>
        <taxon>Eukaryota</taxon>
        <taxon>Viridiplantae</taxon>
        <taxon>Streptophyta</taxon>
        <taxon>Embryophyta</taxon>
        <taxon>Tracheophyta</taxon>
        <taxon>Spermatophyta</taxon>
        <taxon>Magnoliopsida</taxon>
        <taxon>eudicotyledons</taxon>
        <taxon>Gunneridae</taxon>
        <taxon>Pentapetalae</taxon>
        <taxon>asterids</taxon>
        <taxon>Ericales</taxon>
        <taxon>Theaceae</taxon>
        <taxon>Camellia</taxon>
    </lineage>
</organism>
<dbReference type="Proteomes" id="UP000306102">
    <property type="component" value="Unassembled WGS sequence"/>
</dbReference>
<keyword evidence="9" id="KW-0863">Zinc-finger</keyword>
<dbReference type="Pfam" id="PF17800">
    <property type="entry name" value="NPL"/>
    <property type="match status" value="1"/>
</dbReference>
<feature type="compositionally biased region" description="Basic and acidic residues" evidence="10">
    <location>
        <begin position="303"/>
        <end position="314"/>
    </location>
</feature>
<feature type="compositionally biased region" description="Basic and acidic residues" evidence="10">
    <location>
        <begin position="155"/>
        <end position="180"/>
    </location>
</feature>
<gene>
    <name evidence="12" type="ORF">TEA_021983</name>
</gene>
<feature type="compositionally biased region" description="Polar residues" evidence="10">
    <location>
        <begin position="285"/>
        <end position="297"/>
    </location>
</feature>
<feature type="region of interest" description="Disordered" evidence="10">
    <location>
        <begin position="140"/>
        <end position="340"/>
    </location>
</feature>
<feature type="compositionally biased region" description="Acidic residues" evidence="10">
    <location>
        <begin position="194"/>
        <end position="239"/>
    </location>
</feature>
<dbReference type="EMBL" id="SDRB02003751">
    <property type="protein sequence ID" value="THG16978.1"/>
    <property type="molecule type" value="Genomic_DNA"/>
</dbReference>
<evidence type="ECO:0000256" key="10">
    <source>
        <dbReference type="SAM" id="MobiDB-lite"/>
    </source>
</evidence>
<accession>A0A4S4EK77</accession>
<evidence type="ECO:0000256" key="8">
    <source>
        <dbReference type="ARBA" id="ARBA00023242"/>
    </source>
</evidence>
<proteinExistence type="inferred from homology"/>
<evidence type="ECO:0000313" key="13">
    <source>
        <dbReference type="Proteomes" id="UP000306102"/>
    </source>
</evidence>
<dbReference type="GO" id="GO:0016787">
    <property type="term" value="F:hydrolase activity"/>
    <property type="evidence" value="ECO:0007669"/>
    <property type="project" value="UniProtKB-KW"/>
</dbReference>
<dbReference type="GO" id="GO:0008270">
    <property type="term" value="F:zinc ion binding"/>
    <property type="evidence" value="ECO:0007669"/>
    <property type="project" value="UniProtKB-KW"/>
</dbReference>
<dbReference type="PROSITE" id="PS00028">
    <property type="entry name" value="ZINC_FINGER_C2H2_1"/>
    <property type="match status" value="1"/>
</dbReference>
<evidence type="ECO:0000256" key="2">
    <source>
        <dbReference type="ARBA" id="ARBA00006673"/>
    </source>
</evidence>
<dbReference type="PROSITE" id="PS50157">
    <property type="entry name" value="ZINC_FINGER_C2H2_2"/>
    <property type="match status" value="1"/>
</dbReference>
<dbReference type="AlphaFoldDB" id="A0A4S4EK77"/>
<keyword evidence="6" id="KW-0805">Transcription regulation</keyword>
<comment type="similarity">
    <text evidence="2">Belongs to the histone deacetylase HD2 family.</text>
</comment>